<sequence>MNIREAKVVDLLKAIETKDTDAMSLIDDKAYIQHNLYVPDGPAGFRGLVASLPDGLAKVSTKRVFQDGDYVVAHSEIDIGGAKAVFDIFRFEGDYVVEHWDNAQPLMPANPSGRSLLDGPVEIVDIDCTAANKLVARAFVENILMVGDLSRAEEFVSAQTYIQHHPMVRDGLDGLAEAFGQWAEEGVEVAYSKVHMVLGKGNFALVASGGRFNGNDVAFYDMFRLADGKIVEHWDVVEEIPARDAWQNNNGKF</sequence>
<accession>A0A127M261</accession>
<dbReference type="InterPro" id="IPR037401">
    <property type="entry name" value="SnoaL-like"/>
</dbReference>
<dbReference type="InterPro" id="IPR009959">
    <property type="entry name" value="Cyclase_SnoaL-like"/>
</dbReference>
<proteinExistence type="predicted"/>
<dbReference type="STRING" id="1470434.AZF00_02900"/>
<gene>
    <name evidence="2" type="ORF">AZF00_02900</name>
</gene>
<dbReference type="EMBL" id="CP014544">
    <property type="protein sequence ID" value="AMO67311.1"/>
    <property type="molecule type" value="Genomic_DNA"/>
</dbReference>
<reference evidence="2 3" key="1">
    <citation type="submission" date="2015-12" db="EMBL/GenBank/DDBJ databases">
        <authorList>
            <person name="Shamseldin A."/>
            <person name="Moawad H."/>
            <person name="Abd El-Rahim W.M."/>
            <person name="Sadowsky M.J."/>
        </authorList>
    </citation>
    <scope>NUCLEOTIDE SEQUENCE [LARGE SCALE GENOMIC DNA]</scope>
    <source>
        <strain evidence="2 3">SM2</strain>
    </source>
</reference>
<dbReference type="RefSeq" id="WP_008248046.1">
    <property type="nucleotide sequence ID" value="NZ_CP014544.1"/>
</dbReference>
<dbReference type="InterPro" id="IPR032710">
    <property type="entry name" value="NTF2-like_dom_sf"/>
</dbReference>
<feature type="domain" description="SnoaL-like" evidence="1">
    <location>
        <begin position="137"/>
        <end position="233"/>
    </location>
</feature>
<dbReference type="KEGG" id="zal:AZF00_02900"/>
<dbReference type="SUPFAM" id="SSF54427">
    <property type="entry name" value="NTF2-like"/>
    <property type="match status" value="2"/>
</dbReference>
<dbReference type="Proteomes" id="UP000074119">
    <property type="component" value="Chromosome"/>
</dbReference>
<dbReference type="GO" id="GO:0030638">
    <property type="term" value="P:polyketide metabolic process"/>
    <property type="evidence" value="ECO:0007669"/>
    <property type="project" value="InterPro"/>
</dbReference>
<dbReference type="PANTHER" id="PTHR38436">
    <property type="entry name" value="POLYKETIDE CYCLASE SNOAL-LIKE DOMAIN"/>
    <property type="match status" value="1"/>
</dbReference>
<evidence type="ECO:0000313" key="3">
    <source>
        <dbReference type="Proteomes" id="UP000074119"/>
    </source>
</evidence>
<evidence type="ECO:0000313" key="2">
    <source>
        <dbReference type="EMBL" id="AMO67311.1"/>
    </source>
</evidence>
<dbReference type="PANTHER" id="PTHR38436:SF1">
    <property type="entry name" value="ESTER CYCLASE"/>
    <property type="match status" value="1"/>
</dbReference>
<evidence type="ECO:0000259" key="1">
    <source>
        <dbReference type="Pfam" id="PF12680"/>
    </source>
</evidence>
<organism evidence="2 3">
    <name type="scientific">Zhongshania aliphaticivorans</name>
    <dbReference type="NCBI Taxonomy" id="1470434"/>
    <lineage>
        <taxon>Bacteria</taxon>
        <taxon>Pseudomonadati</taxon>
        <taxon>Pseudomonadota</taxon>
        <taxon>Gammaproteobacteria</taxon>
        <taxon>Cellvibrionales</taxon>
        <taxon>Spongiibacteraceae</taxon>
        <taxon>Zhongshania</taxon>
    </lineage>
</organism>
<name>A0A127M261_9GAMM</name>
<dbReference type="Gene3D" id="3.10.450.50">
    <property type="match status" value="2"/>
</dbReference>
<dbReference type="AlphaFoldDB" id="A0A127M261"/>
<protein>
    <recommendedName>
        <fullName evidence="1">SnoaL-like domain-containing protein</fullName>
    </recommendedName>
</protein>
<dbReference type="Pfam" id="PF12680">
    <property type="entry name" value="SnoaL_2"/>
    <property type="match status" value="1"/>
</dbReference>